<dbReference type="PROSITE" id="PS01271">
    <property type="entry name" value="NA_SULFATE"/>
    <property type="match status" value="1"/>
</dbReference>
<organism evidence="9 10">
    <name type="scientific">Stenotrophomonas bentonitica</name>
    <dbReference type="NCBI Taxonomy" id="1450134"/>
    <lineage>
        <taxon>Bacteria</taxon>
        <taxon>Pseudomonadati</taxon>
        <taxon>Pseudomonadota</taxon>
        <taxon>Gammaproteobacteria</taxon>
        <taxon>Lysobacterales</taxon>
        <taxon>Lysobacteraceae</taxon>
        <taxon>Stenotrophomonas</taxon>
    </lineage>
</organism>
<feature type="transmembrane region" description="Helical" evidence="7">
    <location>
        <begin position="585"/>
        <end position="605"/>
    </location>
</feature>
<keyword evidence="6 7" id="KW-0472">Membrane</keyword>
<dbReference type="Pfam" id="PF02080">
    <property type="entry name" value="TrkA_C"/>
    <property type="match status" value="2"/>
</dbReference>
<feature type="transmembrane region" description="Helical" evidence="7">
    <location>
        <begin position="544"/>
        <end position="565"/>
    </location>
</feature>
<feature type="domain" description="RCK C-terminal" evidence="8">
    <location>
        <begin position="215"/>
        <end position="304"/>
    </location>
</feature>
<feature type="transmembrane region" description="Helical" evidence="7">
    <location>
        <begin position="94"/>
        <end position="118"/>
    </location>
</feature>
<evidence type="ECO:0000256" key="2">
    <source>
        <dbReference type="ARBA" id="ARBA00022448"/>
    </source>
</evidence>
<dbReference type="RefSeq" id="WP_019185707.1">
    <property type="nucleotide sequence ID" value="NZ_JBBYHY010000007.1"/>
</dbReference>
<evidence type="ECO:0000256" key="3">
    <source>
        <dbReference type="ARBA" id="ARBA00022692"/>
    </source>
</evidence>
<comment type="caution">
    <text evidence="9">The sequence shown here is derived from an EMBL/GenBank/DDBJ whole genome shotgun (WGS) entry which is preliminary data.</text>
</comment>
<dbReference type="EMBL" id="JBBYHY010000007">
    <property type="protein sequence ID" value="MEL3954799.1"/>
    <property type="molecule type" value="Genomic_DNA"/>
</dbReference>
<evidence type="ECO:0000259" key="8">
    <source>
        <dbReference type="PROSITE" id="PS51202"/>
    </source>
</evidence>
<feature type="transmembrane region" description="Helical" evidence="7">
    <location>
        <begin position="172"/>
        <end position="194"/>
    </location>
</feature>
<reference evidence="9 10" key="1">
    <citation type="submission" date="2024-04" db="EMBL/GenBank/DDBJ databases">
        <title>Bacterial endophytes with biocontrol capabilities against important plant pathogens.</title>
        <authorList>
            <person name="Alayande K.A."/>
        </authorList>
    </citation>
    <scope>NUCLEOTIDE SEQUENCE [LARGE SCALE GENOMIC DNA]</scope>
    <source>
        <strain evidence="9 10">KV22</strain>
    </source>
</reference>
<evidence type="ECO:0000256" key="1">
    <source>
        <dbReference type="ARBA" id="ARBA00004141"/>
    </source>
</evidence>
<dbReference type="PANTHER" id="PTHR43652">
    <property type="entry name" value="BASIC AMINO ACID ANTIPORTER YFCC-RELATED"/>
    <property type="match status" value="1"/>
</dbReference>
<feature type="transmembrane region" description="Helical" evidence="7">
    <location>
        <begin position="139"/>
        <end position="160"/>
    </location>
</feature>
<evidence type="ECO:0000313" key="9">
    <source>
        <dbReference type="EMBL" id="MEL3954799.1"/>
    </source>
</evidence>
<evidence type="ECO:0000256" key="5">
    <source>
        <dbReference type="ARBA" id="ARBA00022989"/>
    </source>
</evidence>
<keyword evidence="4" id="KW-0677">Repeat</keyword>
<evidence type="ECO:0000256" key="7">
    <source>
        <dbReference type="SAM" id="Phobius"/>
    </source>
</evidence>
<dbReference type="InterPro" id="IPR036721">
    <property type="entry name" value="RCK_C_sf"/>
</dbReference>
<protein>
    <submittedName>
        <fullName evidence="9">SLC13 family permease</fullName>
    </submittedName>
</protein>
<dbReference type="InterPro" id="IPR006037">
    <property type="entry name" value="RCK_C"/>
</dbReference>
<comment type="subcellular location">
    <subcellularLocation>
        <location evidence="1">Membrane</location>
        <topology evidence="1">Multi-pass membrane protein</topology>
    </subcellularLocation>
</comment>
<keyword evidence="2" id="KW-0813">Transport</keyword>
<dbReference type="Proteomes" id="UP001455088">
    <property type="component" value="Unassembled WGS sequence"/>
</dbReference>
<dbReference type="InterPro" id="IPR031312">
    <property type="entry name" value="Na/sul_symport_CS"/>
</dbReference>
<dbReference type="PROSITE" id="PS51202">
    <property type="entry name" value="RCK_C"/>
    <property type="match status" value="2"/>
</dbReference>
<feature type="transmembrane region" description="Helical" evidence="7">
    <location>
        <begin position="466"/>
        <end position="484"/>
    </location>
</feature>
<dbReference type="InterPro" id="IPR051679">
    <property type="entry name" value="DASS-Related_Transporters"/>
</dbReference>
<dbReference type="InterPro" id="IPR004680">
    <property type="entry name" value="Cit_transptr-like_dom"/>
</dbReference>
<feature type="transmembrane region" description="Helical" evidence="7">
    <location>
        <begin position="56"/>
        <end position="74"/>
    </location>
</feature>
<accession>A0ABU9JQP3</accession>
<dbReference type="SUPFAM" id="SSF116726">
    <property type="entry name" value="TrkA C-terminal domain-like"/>
    <property type="match status" value="2"/>
</dbReference>
<gene>
    <name evidence="9" type="ORF">AAE039_14665</name>
</gene>
<keyword evidence="5 7" id="KW-1133">Transmembrane helix</keyword>
<evidence type="ECO:0000256" key="4">
    <source>
        <dbReference type="ARBA" id="ARBA00022737"/>
    </source>
</evidence>
<feature type="transmembrane region" description="Helical" evidence="7">
    <location>
        <begin position="440"/>
        <end position="459"/>
    </location>
</feature>
<dbReference type="Gene3D" id="3.30.70.1450">
    <property type="entry name" value="Regulator of K+ conductance, C-terminal domain"/>
    <property type="match status" value="2"/>
</dbReference>
<keyword evidence="10" id="KW-1185">Reference proteome</keyword>
<feature type="domain" description="RCK C-terminal" evidence="8">
    <location>
        <begin position="311"/>
        <end position="395"/>
    </location>
</feature>
<feature type="transmembrane region" description="Helical" evidence="7">
    <location>
        <begin position="504"/>
        <end position="537"/>
    </location>
</feature>
<dbReference type="PANTHER" id="PTHR43652:SF1">
    <property type="entry name" value="RESPONSE REGULATOR"/>
    <property type="match status" value="1"/>
</dbReference>
<evidence type="ECO:0000256" key="6">
    <source>
        <dbReference type="ARBA" id="ARBA00023136"/>
    </source>
</evidence>
<sequence length="607" mass="65026">MSDLALVLALLISAIVMFAIGRPRMDAVALMMIVALPLSGVITVEQAFAGFADPNIILIAALFVVGEALVRTGVAQMLGDWLVSKAGRSEARLIVLLMIVVAGIGSFMSSTGVVAIFIPIVLRIARNARIPASRLMMPLSVAALLSGMMTLVATAPNLVVHAELERHGYEGFSFFAFTPFGLPLLVLAIIYMLAARRFLAGVPEAEQGPERPTLRDFIEKYGLEGREYRFAVDPYSSLIGRPLATLDLRGSAGINIIAIERERRFSRQLLRPHAHSQLEAGDILMIDACGRDLDIGKVARSFRLHPMELAANYFGDRSQEIGMAEVLLSPDSRLVGKTVAEADVRSLHDVTVVGVRRERKALEEPVTEVRFRAGDILLVIGPWRAIERLPRSPDRLILLNLPVESDDVAPVRSRAPFAVAILLLTVFMMASGIVPNVLAALIGCLLFGLAGCVGMNGAYRSIHWQTLVLIVGMLPFSIALQEVGGIDLAADWLLSTVGSGSPRAVLAVLFFVTALLGMFISNTATAVLMAPVALALAAGLEASPYPFAMTVALAASTAFMTPVSSPVNMLVVGPGNYRFVDFVKIGVPLAMIALVVTVLLVPVLLPL</sequence>
<name>A0ABU9JQP3_9GAMM</name>
<proteinExistence type="predicted"/>
<keyword evidence="3 7" id="KW-0812">Transmembrane</keyword>
<dbReference type="Pfam" id="PF03600">
    <property type="entry name" value="CitMHS"/>
    <property type="match status" value="1"/>
</dbReference>
<evidence type="ECO:0000313" key="10">
    <source>
        <dbReference type="Proteomes" id="UP001455088"/>
    </source>
</evidence>
<feature type="transmembrane region" description="Helical" evidence="7">
    <location>
        <begin position="29"/>
        <end position="49"/>
    </location>
</feature>